<dbReference type="AlphaFoldDB" id="A0A6P8WE60"/>
<evidence type="ECO:0000313" key="2">
    <source>
        <dbReference type="Proteomes" id="UP000515160"/>
    </source>
</evidence>
<dbReference type="GeneID" id="117566452"/>
<organism evidence="2 3">
    <name type="scientific">Drosophila albomicans</name>
    <name type="common">Fruit fly</name>
    <dbReference type="NCBI Taxonomy" id="7291"/>
    <lineage>
        <taxon>Eukaryota</taxon>
        <taxon>Metazoa</taxon>
        <taxon>Ecdysozoa</taxon>
        <taxon>Arthropoda</taxon>
        <taxon>Hexapoda</taxon>
        <taxon>Insecta</taxon>
        <taxon>Pterygota</taxon>
        <taxon>Neoptera</taxon>
        <taxon>Endopterygota</taxon>
        <taxon>Diptera</taxon>
        <taxon>Brachycera</taxon>
        <taxon>Muscomorpha</taxon>
        <taxon>Ephydroidea</taxon>
        <taxon>Drosophilidae</taxon>
        <taxon>Drosophila</taxon>
    </lineage>
</organism>
<accession>A0A6P8WE60</accession>
<name>A0A6P8WE60_DROAB</name>
<evidence type="ECO:0000256" key="1">
    <source>
        <dbReference type="SAM" id="MobiDB-lite"/>
    </source>
</evidence>
<dbReference type="RefSeq" id="XP_034101874.1">
    <property type="nucleotide sequence ID" value="XM_034245983.2"/>
</dbReference>
<sequence>MEDETELDATHMLQLDEQNTSVNPNGKDDNVGNRLTPFAIPFFDNDHLFKTMCQHVAAGDKSVDWRYVMQYSGKNLTHIYDGGYCMSRECWSLAQEFCPELRTINISLTSDNLQVVQSFLPQWQSLEEIALSGPASIEELLMSLSELPRLQKLSLRNFDYTDRECTALNCLTSVTHLEIGCLNYELLNKISELLMHLTSLHIFTMPTMETLRALPAHCGNLENLQLYDAVNGLQRSVPYFPNLKSLEIHDQKSSTLIFINHLDLRYNDQLKKLVMPGKYIFANEANRISHLKALTTLSCELSDMNCLRHLTNMQLQELSLYSCINMNNVYLLKILRECPTLRFLEVTLCPLINSRCIDKALAILFRNGVTAEQPFELHLTGSSISAVDSSKLYCVPHFNLLKLHLK</sequence>
<evidence type="ECO:0000313" key="3">
    <source>
        <dbReference type="RefSeq" id="XP_034101874.1"/>
    </source>
</evidence>
<keyword evidence="2" id="KW-1185">Reference proteome</keyword>
<protein>
    <submittedName>
        <fullName evidence="3">Uncharacterized protein LOC117566452 isoform X1</fullName>
    </submittedName>
</protein>
<dbReference type="OrthoDB" id="10442376at2759"/>
<feature type="region of interest" description="Disordered" evidence="1">
    <location>
        <begin position="1"/>
        <end position="30"/>
    </location>
</feature>
<proteinExistence type="predicted"/>
<reference evidence="3" key="1">
    <citation type="submission" date="2025-08" db="UniProtKB">
        <authorList>
            <consortium name="RefSeq"/>
        </authorList>
    </citation>
    <scope>IDENTIFICATION</scope>
    <source>
        <strain evidence="3">15112-1751.03</strain>
        <tissue evidence="3">Whole Adult</tissue>
    </source>
</reference>
<dbReference type="SUPFAM" id="SSF52047">
    <property type="entry name" value="RNI-like"/>
    <property type="match status" value="1"/>
</dbReference>
<dbReference type="Proteomes" id="UP000515160">
    <property type="component" value="Chromosome 3"/>
</dbReference>
<dbReference type="InterPro" id="IPR032675">
    <property type="entry name" value="LRR_dom_sf"/>
</dbReference>
<gene>
    <name evidence="3" type="primary">LOC117566452</name>
</gene>
<dbReference type="Gene3D" id="3.80.10.10">
    <property type="entry name" value="Ribonuclease Inhibitor"/>
    <property type="match status" value="1"/>
</dbReference>